<evidence type="ECO:0000313" key="2">
    <source>
        <dbReference type="EMBL" id="SHH58114.1"/>
    </source>
</evidence>
<accession>A0A1M5U570</accession>
<proteinExistence type="predicted"/>
<evidence type="ECO:0000256" key="1">
    <source>
        <dbReference type="SAM" id="MobiDB-lite"/>
    </source>
</evidence>
<dbReference type="InterPro" id="IPR035218">
    <property type="entry name" value="DUF5327"/>
</dbReference>
<reference evidence="3" key="1">
    <citation type="submission" date="2016-11" db="EMBL/GenBank/DDBJ databases">
        <authorList>
            <person name="Varghese N."/>
            <person name="Submissions S."/>
        </authorList>
    </citation>
    <scope>NUCLEOTIDE SEQUENCE [LARGE SCALE GENOMIC DNA]</scope>
    <source>
        <strain evidence="3">CGMCC 1.6496</strain>
    </source>
</reference>
<name>A0A1M5U570_9BACI</name>
<feature type="region of interest" description="Disordered" evidence="1">
    <location>
        <begin position="74"/>
        <end position="102"/>
    </location>
</feature>
<dbReference type="Pfam" id="PF17261">
    <property type="entry name" value="DUF5327"/>
    <property type="match status" value="1"/>
</dbReference>
<dbReference type="RefSeq" id="WP_073009100.1">
    <property type="nucleotide sequence ID" value="NZ_FQXD01000009.1"/>
</dbReference>
<keyword evidence="3" id="KW-1185">Reference proteome</keyword>
<protein>
    <recommendedName>
        <fullName evidence="4">YwdI family protein</fullName>
    </recommendedName>
</protein>
<dbReference type="AlphaFoldDB" id="A0A1M5U570"/>
<dbReference type="OrthoDB" id="2692029at2"/>
<organism evidence="2 3">
    <name type="scientific">Virgibacillus chiguensis</name>
    <dbReference type="NCBI Taxonomy" id="411959"/>
    <lineage>
        <taxon>Bacteria</taxon>
        <taxon>Bacillati</taxon>
        <taxon>Bacillota</taxon>
        <taxon>Bacilli</taxon>
        <taxon>Bacillales</taxon>
        <taxon>Bacillaceae</taxon>
        <taxon>Virgibacillus</taxon>
    </lineage>
</organism>
<evidence type="ECO:0000313" key="3">
    <source>
        <dbReference type="Proteomes" id="UP000184079"/>
    </source>
</evidence>
<sequence>MAVTNTTIINKMLEEIYVAKNNVDNEHVLRQHVRHIRLLCELLLDEQEKSMTQAQDTTQFSAAEIKMMLGEKGAEKMNQPKGVNPQAKIDHGEANGDSLFDF</sequence>
<gene>
    <name evidence="2" type="ORF">SAMN05421807_10932</name>
</gene>
<dbReference type="Proteomes" id="UP000184079">
    <property type="component" value="Unassembled WGS sequence"/>
</dbReference>
<dbReference type="EMBL" id="FQXD01000009">
    <property type="protein sequence ID" value="SHH58114.1"/>
    <property type="molecule type" value="Genomic_DNA"/>
</dbReference>
<evidence type="ECO:0008006" key="4">
    <source>
        <dbReference type="Google" id="ProtNLM"/>
    </source>
</evidence>